<dbReference type="PROSITE" id="PS51257">
    <property type="entry name" value="PROKAR_LIPOPROTEIN"/>
    <property type="match status" value="1"/>
</dbReference>
<reference evidence="3 5" key="1">
    <citation type="submission" date="2019-12" db="EMBL/GenBank/DDBJ databases">
        <title>Whole genome shotgun sequence of Streptomyces caniferus NBRC 15389.</title>
        <authorList>
            <person name="Ichikawa N."/>
            <person name="Kimura A."/>
            <person name="Kitahashi Y."/>
            <person name="Komaki H."/>
            <person name="Tamura T."/>
        </authorList>
    </citation>
    <scope>NUCLEOTIDE SEQUENCE [LARGE SCALE GENOMIC DNA]</scope>
    <source>
        <strain evidence="3 5">NBRC 15389</strain>
    </source>
</reference>
<dbReference type="Proteomes" id="UP000435837">
    <property type="component" value="Unassembled WGS sequence"/>
</dbReference>
<keyword evidence="6" id="KW-1185">Reference proteome</keyword>
<evidence type="ECO:0000259" key="2">
    <source>
        <dbReference type="Pfam" id="PF13349"/>
    </source>
</evidence>
<dbReference type="InterPro" id="IPR025164">
    <property type="entry name" value="Toastrack_DUF4097"/>
</dbReference>
<dbReference type="AlphaFoldDB" id="A0A640SJJ9"/>
<reference evidence="4" key="2">
    <citation type="submission" date="2022-10" db="EMBL/GenBank/DDBJ databases">
        <title>The complete genomes of actinobacterial strains from the NBC collection.</title>
        <authorList>
            <person name="Joergensen T.S."/>
            <person name="Alvarez Arevalo M."/>
            <person name="Sterndorff E.B."/>
            <person name="Faurdal D."/>
            <person name="Vuksanovic O."/>
            <person name="Mourched A.-S."/>
            <person name="Charusanti P."/>
            <person name="Shaw S."/>
            <person name="Blin K."/>
            <person name="Weber T."/>
        </authorList>
    </citation>
    <scope>NUCLEOTIDE SEQUENCE</scope>
    <source>
        <strain evidence="4">NBC_01256</strain>
    </source>
</reference>
<feature type="domain" description="DUF4097" evidence="2">
    <location>
        <begin position="116"/>
        <end position="250"/>
    </location>
</feature>
<evidence type="ECO:0000313" key="3">
    <source>
        <dbReference type="EMBL" id="GFE11014.1"/>
    </source>
</evidence>
<feature type="compositionally biased region" description="Polar residues" evidence="1">
    <location>
        <begin position="217"/>
        <end position="231"/>
    </location>
</feature>
<evidence type="ECO:0000313" key="4">
    <source>
        <dbReference type="EMBL" id="WUS24342.1"/>
    </source>
</evidence>
<evidence type="ECO:0000256" key="1">
    <source>
        <dbReference type="SAM" id="MobiDB-lite"/>
    </source>
</evidence>
<evidence type="ECO:0000313" key="6">
    <source>
        <dbReference type="Proteomes" id="UP001432292"/>
    </source>
</evidence>
<gene>
    <name evidence="4" type="ORF">OG727_19800</name>
    <name evidence="3" type="ORF">Scani_72820</name>
</gene>
<proteinExistence type="predicted"/>
<protein>
    <submittedName>
        <fullName evidence="4">DUF4097 domain-containing protein</fullName>
    </submittedName>
</protein>
<name>A0A640SJJ9_9ACTN</name>
<dbReference type="EMBL" id="CP108473">
    <property type="protein sequence ID" value="WUS24342.1"/>
    <property type="molecule type" value="Genomic_DNA"/>
</dbReference>
<feature type="region of interest" description="Disordered" evidence="1">
    <location>
        <begin position="217"/>
        <end position="253"/>
    </location>
</feature>
<organism evidence="3 5">
    <name type="scientific">Streptomyces caniferus</name>
    <dbReference type="NCBI Taxonomy" id="285557"/>
    <lineage>
        <taxon>Bacteria</taxon>
        <taxon>Bacillati</taxon>
        <taxon>Actinomycetota</taxon>
        <taxon>Actinomycetes</taxon>
        <taxon>Kitasatosporales</taxon>
        <taxon>Streptomycetaceae</taxon>
        <taxon>Streptomyces</taxon>
    </lineage>
</organism>
<dbReference type="EMBL" id="BLIN01000005">
    <property type="protein sequence ID" value="GFE11014.1"/>
    <property type="molecule type" value="Genomic_DNA"/>
</dbReference>
<sequence length="253" mass="26085">MLHRARLIPAVLGTVAVALVVSSCGMTTDEESKSEKRDFSYSGKKLSIRATNSSVRLKPGSGDGKVHVERTLKGKAGDSGNSEWSLDGSTLTLRTDCNGISLSCEGSYTVSVPKGATVALESTAGPVSAKDLAQPLDIHVKDASADVENVSGKLGMTVSGGNASATGITSQEFSATTSNGRVKATFGAAPRTVTASAGNGNVNVTLPKGGEKYRVTTKATNGQAHSSVPNTKDSDRKIELKSQNGSVRVDRAE</sequence>
<dbReference type="Pfam" id="PF13349">
    <property type="entry name" value="DUF4097"/>
    <property type="match status" value="1"/>
</dbReference>
<accession>A0A640SJJ9</accession>
<evidence type="ECO:0000313" key="5">
    <source>
        <dbReference type="Proteomes" id="UP000435837"/>
    </source>
</evidence>
<dbReference type="RefSeq" id="WP_329128264.1">
    <property type="nucleotide sequence ID" value="NZ_CP108473.1"/>
</dbReference>
<dbReference type="Proteomes" id="UP001432292">
    <property type="component" value="Chromosome"/>
</dbReference>